<reference evidence="2 3" key="1">
    <citation type="submission" date="2015-12" db="EMBL/GenBank/DDBJ databases">
        <title>The genome of Folsomia candida.</title>
        <authorList>
            <person name="Faddeeva A."/>
            <person name="Derks M.F."/>
            <person name="Anvar Y."/>
            <person name="Smit S."/>
            <person name="Van Straalen N."/>
            <person name="Roelofs D."/>
        </authorList>
    </citation>
    <scope>NUCLEOTIDE SEQUENCE [LARGE SCALE GENOMIC DNA]</scope>
    <source>
        <strain evidence="2 3">VU population</strain>
        <tissue evidence="2">Whole body</tissue>
    </source>
</reference>
<keyword evidence="3" id="KW-1185">Reference proteome</keyword>
<comment type="caution">
    <text evidence="2">The sequence shown here is derived from an EMBL/GenBank/DDBJ whole genome shotgun (WGS) entry which is preliminary data.</text>
</comment>
<name>A0A226E2B6_FOLCA</name>
<dbReference type="InterPro" id="IPR008928">
    <property type="entry name" value="6-hairpin_glycosidase_sf"/>
</dbReference>
<dbReference type="Proteomes" id="UP000198287">
    <property type="component" value="Unassembled WGS sequence"/>
</dbReference>
<dbReference type="GO" id="GO:0005975">
    <property type="term" value="P:carbohydrate metabolic process"/>
    <property type="evidence" value="ECO:0007669"/>
    <property type="project" value="InterPro"/>
</dbReference>
<dbReference type="EMBL" id="LNIX01000007">
    <property type="protein sequence ID" value="OXA51569.1"/>
    <property type="molecule type" value="Genomic_DNA"/>
</dbReference>
<protein>
    <submittedName>
        <fullName evidence="2">Uncharacterized protein</fullName>
    </submittedName>
</protein>
<evidence type="ECO:0000256" key="1">
    <source>
        <dbReference type="SAM" id="Phobius"/>
    </source>
</evidence>
<sequence>MLYASIIFEMANNLGKFPHIAILIIITIFTLVSGNINLVDQEVTWILNLQRPSGCIPQNVRNPQQIVNILPYVTNLALKNVLRVNTSGPTLAKVKKYLEWYIANLNADGTIYDHHLDTSDTVVSNLTADSTDSYAATYLSLVKSYLDASGDRGWVSGQLQQLKKIANAIWITYNETLRLTYAKPNYKEYYLMDNVEVWKGLEDYGIMLADLDNPDSEHYHYRAELIRNGIYYNLWNAKRNEYQAAYYKDAKPIYWNQFYANTTSNMWPMVFKLPDAMLGDKRAAVYNKFKANWLSRWTTLKADDFPWVALWEIVKLNESRDESSKILNDFKRNVFANYYPNRQHTWHIGESASFAVLLAEQF</sequence>
<evidence type="ECO:0000313" key="2">
    <source>
        <dbReference type="EMBL" id="OXA51569.1"/>
    </source>
</evidence>
<dbReference type="SUPFAM" id="SSF48208">
    <property type="entry name" value="Six-hairpin glycosidases"/>
    <property type="match status" value="1"/>
</dbReference>
<gene>
    <name evidence="2" type="ORF">Fcan01_12958</name>
</gene>
<feature type="transmembrane region" description="Helical" evidence="1">
    <location>
        <begin position="20"/>
        <end position="39"/>
    </location>
</feature>
<keyword evidence="1" id="KW-0812">Transmembrane</keyword>
<dbReference type="InterPro" id="IPR012341">
    <property type="entry name" value="6hp_glycosidase-like_sf"/>
</dbReference>
<keyword evidence="1" id="KW-0472">Membrane</keyword>
<keyword evidence="1" id="KW-1133">Transmembrane helix</keyword>
<accession>A0A226E2B6</accession>
<dbReference type="Gene3D" id="1.50.10.10">
    <property type="match status" value="1"/>
</dbReference>
<organism evidence="2 3">
    <name type="scientific">Folsomia candida</name>
    <name type="common">Springtail</name>
    <dbReference type="NCBI Taxonomy" id="158441"/>
    <lineage>
        <taxon>Eukaryota</taxon>
        <taxon>Metazoa</taxon>
        <taxon>Ecdysozoa</taxon>
        <taxon>Arthropoda</taxon>
        <taxon>Hexapoda</taxon>
        <taxon>Collembola</taxon>
        <taxon>Entomobryomorpha</taxon>
        <taxon>Isotomoidea</taxon>
        <taxon>Isotomidae</taxon>
        <taxon>Proisotominae</taxon>
        <taxon>Folsomia</taxon>
    </lineage>
</organism>
<proteinExistence type="predicted"/>
<dbReference type="AlphaFoldDB" id="A0A226E2B6"/>
<dbReference type="OrthoDB" id="10559434at2759"/>
<evidence type="ECO:0000313" key="3">
    <source>
        <dbReference type="Proteomes" id="UP000198287"/>
    </source>
</evidence>